<evidence type="ECO:0000256" key="1">
    <source>
        <dbReference type="SAM" id="SignalP"/>
    </source>
</evidence>
<keyword evidence="1" id="KW-0732">Signal</keyword>
<reference evidence="2 3" key="1">
    <citation type="submission" date="2020-02" db="EMBL/GenBank/DDBJ databases">
        <title>Comparative genomics of the hypocrealean fungal genus Beauvera.</title>
        <authorList>
            <person name="Showalter D.N."/>
            <person name="Bushley K.E."/>
            <person name="Rehner S.A."/>
        </authorList>
    </citation>
    <scope>NUCLEOTIDE SEQUENCE [LARGE SCALE GENOMIC DNA]</scope>
    <source>
        <strain evidence="2 3">ARSEF4384</strain>
    </source>
</reference>
<protein>
    <submittedName>
        <fullName evidence="2">Uncharacterized protein</fullName>
    </submittedName>
</protein>
<organism evidence="2 3">
    <name type="scientific">Beauveria asiatica</name>
    <dbReference type="NCBI Taxonomy" id="1069075"/>
    <lineage>
        <taxon>Eukaryota</taxon>
        <taxon>Fungi</taxon>
        <taxon>Dikarya</taxon>
        <taxon>Ascomycota</taxon>
        <taxon>Pezizomycotina</taxon>
        <taxon>Sordariomycetes</taxon>
        <taxon>Hypocreomycetidae</taxon>
        <taxon>Hypocreales</taxon>
        <taxon>Cordycipitaceae</taxon>
        <taxon>Beauveria</taxon>
    </lineage>
</organism>
<name>A0AAW0RHU9_9HYPO</name>
<sequence length="156" mass="17686">METLLMTCWFAVAAASMPGLEQIVKTFFAKTWACSEPLKQTGLELCFVVPTTKDLGEMHPDDVHARFVPPGRRCRLTSINRRDWGGILVPTDTARSKPLHTLEAVVTESVKGIRAAEEVRHIEDRMYNDEMLIVEIPPEERPDPEVHRIHNADIEL</sequence>
<evidence type="ECO:0000313" key="2">
    <source>
        <dbReference type="EMBL" id="KAK8141660.1"/>
    </source>
</evidence>
<proteinExistence type="predicted"/>
<evidence type="ECO:0000313" key="3">
    <source>
        <dbReference type="Proteomes" id="UP001397290"/>
    </source>
</evidence>
<comment type="caution">
    <text evidence="2">The sequence shown here is derived from an EMBL/GenBank/DDBJ whole genome shotgun (WGS) entry which is preliminary data.</text>
</comment>
<accession>A0AAW0RHU9</accession>
<dbReference type="Proteomes" id="UP001397290">
    <property type="component" value="Unassembled WGS sequence"/>
</dbReference>
<keyword evidence="3" id="KW-1185">Reference proteome</keyword>
<gene>
    <name evidence="2" type="ORF">G3M48_010105</name>
</gene>
<dbReference type="AlphaFoldDB" id="A0AAW0RHU9"/>
<dbReference type="EMBL" id="JAAHCF010000884">
    <property type="protein sequence ID" value="KAK8141660.1"/>
    <property type="molecule type" value="Genomic_DNA"/>
</dbReference>
<feature type="chain" id="PRO_5043497387" evidence="1">
    <location>
        <begin position="16"/>
        <end position="156"/>
    </location>
</feature>
<feature type="signal peptide" evidence="1">
    <location>
        <begin position="1"/>
        <end position="15"/>
    </location>
</feature>